<dbReference type="PROSITE" id="PS50994">
    <property type="entry name" value="INTEGRASE"/>
    <property type="match status" value="1"/>
</dbReference>
<dbReference type="PANTHER" id="PTHR37984:SF15">
    <property type="entry name" value="INTEGRASE CATALYTIC DOMAIN-CONTAINING PROTEIN"/>
    <property type="match status" value="1"/>
</dbReference>
<accession>A0A8R7TII9</accession>
<evidence type="ECO:0000313" key="2">
    <source>
        <dbReference type="EnsemblPlants" id="TuG1812G0200003380.01.T01.cds307896"/>
    </source>
</evidence>
<protein>
    <recommendedName>
        <fullName evidence="1">Integrase catalytic domain-containing protein</fullName>
    </recommendedName>
</protein>
<dbReference type="AlphaFoldDB" id="A0A8R7TII9"/>
<dbReference type="PANTHER" id="PTHR37984">
    <property type="entry name" value="PROTEIN CBG26694"/>
    <property type="match status" value="1"/>
</dbReference>
<dbReference type="Pfam" id="PF00665">
    <property type="entry name" value="rve"/>
    <property type="match status" value="1"/>
</dbReference>
<feature type="domain" description="Integrase catalytic" evidence="1">
    <location>
        <begin position="80"/>
        <end position="241"/>
    </location>
</feature>
<proteinExistence type="predicted"/>
<sequence>MYKGRVWVGENTDMHQKILQAIHSSAVGGHSGIHATYERLRRLFAWPGMRQDVVTSVSNCSTCKQAKTERVRTPGLLEPLPVPPHAWHTITLDFVEGLPTSRGYSCIMVVVDKLTRYAHFIPLAHPFSAIQVATAFMNQVYKLHGLPYAMVSDRDRVFTSNLWKEMFRQAGTELRMSSAYHPQTDGTTERVNQCMETFLRCFVHSCPHRWYEWLHLAEFWYNTAPHSALQASPFEVLYGHPPCHFGIVNASMLAPSDLTSWQQEREVMTALLR</sequence>
<dbReference type="InterPro" id="IPR012337">
    <property type="entry name" value="RNaseH-like_sf"/>
</dbReference>
<dbReference type="InterPro" id="IPR001584">
    <property type="entry name" value="Integrase_cat-core"/>
</dbReference>
<evidence type="ECO:0000259" key="1">
    <source>
        <dbReference type="PROSITE" id="PS50994"/>
    </source>
</evidence>
<organism evidence="2 3">
    <name type="scientific">Triticum urartu</name>
    <name type="common">Red wild einkorn</name>
    <name type="synonym">Crithodium urartu</name>
    <dbReference type="NCBI Taxonomy" id="4572"/>
    <lineage>
        <taxon>Eukaryota</taxon>
        <taxon>Viridiplantae</taxon>
        <taxon>Streptophyta</taxon>
        <taxon>Embryophyta</taxon>
        <taxon>Tracheophyta</taxon>
        <taxon>Spermatophyta</taxon>
        <taxon>Magnoliopsida</taxon>
        <taxon>Liliopsida</taxon>
        <taxon>Poales</taxon>
        <taxon>Poaceae</taxon>
        <taxon>BOP clade</taxon>
        <taxon>Pooideae</taxon>
        <taxon>Triticodae</taxon>
        <taxon>Triticeae</taxon>
        <taxon>Triticinae</taxon>
        <taxon>Triticum</taxon>
    </lineage>
</organism>
<reference evidence="3" key="1">
    <citation type="journal article" date="2013" name="Nature">
        <title>Draft genome of the wheat A-genome progenitor Triticum urartu.</title>
        <authorList>
            <person name="Ling H.Q."/>
            <person name="Zhao S."/>
            <person name="Liu D."/>
            <person name="Wang J."/>
            <person name="Sun H."/>
            <person name="Zhang C."/>
            <person name="Fan H."/>
            <person name="Li D."/>
            <person name="Dong L."/>
            <person name="Tao Y."/>
            <person name="Gao C."/>
            <person name="Wu H."/>
            <person name="Li Y."/>
            <person name="Cui Y."/>
            <person name="Guo X."/>
            <person name="Zheng S."/>
            <person name="Wang B."/>
            <person name="Yu K."/>
            <person name="Liang Q."/>
            <person name="Yang W."/>
            <person name="Lou X."/>
            <person name="Chen J."/>
            <person name="Feng M."/>
            <person name="Jian J."/>
            <person name="Zhang X."/>
            <person name="Luo G."/>
            <person name="Jiang Y."/>
            <person name="Liu J."/>
            <person name="Wang Z."/>
            <person name="Sha Y."/>
            <person name="Zhang B."/>
            <person name="Wu H."/>
            <person name="Tang D."/>
            <person name="Shen Q."/>
            <person name="Xue P."/>
            <person name="Zou S."/>
            <person name="Wang X."/>
            <person name="Liu X."/>
            <person name="Wang F."/>
            <person name="Yang Y."/>
            <person name="An X."/>
            <person name="Dong Z."/>
            <person name="Zhang K."/>
            <person name="Zhang X."/>
            <person name="Luo M.C."/>
            <person name="Dvorak J."/>
            <person name="Tong Y."/>
            <person name="Wang J."/>
            <person name="Yang H."/>
            <person name="Li Z."/>
            <person name="Wang D."/>
            <person name="Zhang A."/>
            <person name="Wang J."/>
        </authorList>
    </citation>
    <scope>NUCLEOTIDE SEQUENCE</scope>
    <source>
        <strain evidence="3">cv. G1812</strain>
    </source>
</reference>
<keyword evidence="3" id="KW-1185">Reference proteome</keyword>
<evidence type="ECO:0000313" key="3">
    <source>
        <dbReference type="Proteomes" id="UP000015106"/>
    </source>
</evidence>
<dbReference type="GO" id="GO:0015074">
    <property type="term" value="P:DNA integration"/>
    <property type="evidence" value="ECO:0007669"/>
    <property type="project" value="InterPro"/>
</dbReference>
<dbReference type="InterPro" id="IPR050951">
    <property type="entry name" value="Retrovirus_Pol_polyprotein"/>
</dbReference>
<dbReference type="GO" id="GO:0003676">
    <property type="term" value="F:nucleic acid binding"/>
    <property type="evidence" value="ECO:0007669"/>
    <property type="project" value="InterPro"/>
</dbReference>
<dbReference type="Gene3D" id="1.10.340.70">
    <property type="match status" value="1"/>
</dbReference>
<reference evidence="2" key="3">
    <citation type="submission" date="2022-06" db="UniProtKB">
        <authorList>
            <consortium name="EnsemblPlants"/>
        </authorList>
    </citation>
    <scope>IDENTIFICATION</scope>
</reference>
<dbReference type="EnsemblPlants" id="TuG1812G0200003380.01.T01">
    <property type="protein sequence ID" value="TuG1812G0200003380.01.T01.cds307896"/>
    <property type="gene ID" value="TuG1812G0200003380.01"/>
</dbReference>
<dbReference type="Gene3D" id="3.30.420.10">
    <property type="entry name" value="Ribonuclease H-like superfamily/Ribonuclease H"/>
    <property type="match status" value="1"/>
</dbReference>
<reference evidence="2" key="2">
    <citation type="submission" date="2018-03" db="EMBL/GenBank/DDBJ databases">
        <title>The Triticum urartu genome reveals the dynamic nature of wheat genome evolution.</title>
        <authorList>
            <person name="Ling H."/>
            <person name="Ma B."/>
            <person name="Shi X."/>
            <person name="Liu H."/>
            <person name="Dong L."/>
            <person name="Sun H."/>
            <person name="Cao Y."/>
            <person name="Gao Q."/>
            <person name="Zheng S."/>
            <person name="Li Y."/>
            <person name="Yu Y."/>
            <person name="Du H."/>
            <person name="Qi M."/>
            <person name="Li Y."/>
            <person name="Yu H."/>
            <person name="Cui Y."/>
            <person name="Wang N."/>
            <person name="Chen C."/>
            <person name="Wu H."/>
            <person name="Zhao Y."/>
            <person name="Zhang J."/>
            <person name="Li Y."/>
            <person name="Zhou W."/>
            <person name="Zhang B."/>
            <person name="Hu W."/>
            <person name="Eijk M."/>
            <person name="Tang J."/>
            <person name="Witsenboer H."/>
            <person name="Zhao S."/>
            <person name="Li Z."/>
            <person name="Zhang A."/>
            <person name="Wang D."/>
            <person name="Liang C."/>
        </authorList>
    </citation>
    <scope>NUCLEOTIDE SEQUENCE [LARGE SCALE GENOMIC DNA]</scope>
    <source>
        <strain evidence="2">cv. G1812</strain>
    </source>
</reference>
<dbReference type="SUPFAM" id="SSF53098">
    <property type="entry name" value="Ribonuclease H-like"/>
    <property type="match status" value="1"/>
</dbReference>
<dbReference type="InterPro" id="IPR041588">
    <property type="entry name" value="Integrase_H2C2"/>
</dbReference>
<dbReference type="Proteomes" id="UP000015106">
    <property type="component" value="Chromosome 2"/>
</dbReference>
<dbReference type="Gramene" id="TuG1812G0200003380.01.T01">
    <property type="protein sequence ID" value="TuG1812G0200003380.01.T01.cds307896"/>
    <property type="gene ID" value="TuG1812G0200003380.01"/>
</dbReference>
<name>A0A8R7TII9_TRIUA</name>
<dbReference type="InterPro" id="IPR036397">
    <property type="entry name" value="RNaseH_sf"/>
</dbReference>
<dbReference type="Pfam" id="PF17921">
    <property type="entry name" value="Integrase_H2C2"/>
    <property type="match status" value="1"/>
</dbReference>